<accession>S0FTD7</accession>
<evidence type="ECO:0008006" key="3">
    <source>
        <dbReference type="Google" id="ProtNLM"/>
    </source>
</evidence>
<dbReference type="Gene3D" id="3.40.50.300">
    <property type="entry name" value="P-loop containing nucleotide triphosphate hydrolases"/>
    <property type="match status" value="1"/>
</dbReference>
<proteinExistence type="predicted"/>
<protein>
    <recommendedName>
        <fullName evidence="3">ATPases involved in chromosome partitioning</fullName>
    </recommendedName>
</protein>
<name>S0FTD7_RUMCE</name>
<evidence type="ECO:0000313" key="2">
    <source>
        <dbReference type="Proteomes" id="UP000014155"/>
    </source>
</evidence>
<organism evidence="1 2">
    <name type="scientific">Ruminiclostridium cellobioparum subsp. termitidis CT1112</name>
    <dbReference type="NCBI Taxonomy" id="1195236"/>
    <lineage>
        <taxon>Bacteria</taxon>
        <taxon>Bacillati</taxon>
        <taxon>Bacillota</taxon>
        <taxon>Clostridia</taxon>
        <taxon>Eubacteriales</taxon>
        <taxon>Oscillospiraceae</taxon>
        <taxon>Ruminiclostridium</taxon>
    </lineage>
</organism>
<dbReference type="Proteomes" id="UP000014155">
    <property type="component" value="Unassembled WGS sequence"/>
</dbReference>
<comment type="caution">
    <text evidence="1">The sequence shown here is derived from an EMBL/GenBank/DDBJ whole genome shotgun (WGS) entry which is preliminary data.</text>
</comment>
<keyword evidence="2" id="KW-1185">Reference proteome</keyword>
<gene>
    <name evidence="1" type="ORF">CTER_0441</name>
</gene>
<evidence type="ECO:0000313" key="1">
    <source>
        <dbReference type="EMBL" id="EMS73596.1"/>
    </source>
</evidence>
<dbReference type="STRING" id="1195236.CTER_0441"/>
<dbReference type="eggNOG" id="ENOG5033QB5">
    <property type="taxonomic scope" value="Bacteria"/>
</dbReference>
<dbReference type="AlphaFoldDB" id="S0FTD7"/>
<reference evidence="1 2" key="1">
    <citation type="journal article" date="2013" name="Genome Announc.">
        <title>Draft Genome Sequence of the Cellulolytic, Mesophilic, Anaerobic Bacterium Clostridium termitidis Strain CT1112 (DSM 5398).</title>
        <authorList>
            <person name="Lal S."/>
            <person name="Ramachandran U."/>
            <person name="Zhang X."/>
            <person name="Munir R."/>
            <person name="Sparling R."/>
            <person name="Levin D.B."/>
        </authorList>
    </citation>
    <scope>NUCLEOTIDE SEQUENCE [LARGE SCALE GENOMIC DNA]</scope>
    <source>
        <strain evidence="1 2">CT1112</strain>
    </source>
</reference>
<dbReference type="InterPro" id="IPR027417">
    <property type="entry name" value="P-loop_NTPase"/>
</dbReference>
<dbReference type="PATRIC" id="fig|1195236.3.peg.752"/>
<dbReference type="RefSeq" id="WP_004623736.1">
    <property type="nucleotide sequence ID" value="NZ_AORV01000017.1"/>
</dbReference>
<dbReference type="SUPFAM" id="SSF52540">
    <property type="entry name" value="P-loop containing nucleoside triphosphate hydrolases"/>
    <property type="match status" value="1"/>
</dbReference>
<sequence length="294" mass="33309">MGKILAVWSDSKQSGKSVVTYMLANQMSGNKKLKVLVCCLNLRHSSLYRLFGIDSSDTGLEDLINYKFFENMKEEIIQGIIPRYGDICFLGSYKMTNSYAVKNAEKFADLFEMLKNLFDLIIVDTVSESENILSKLVLHQADMILKLYCQDIECINGLKPSEKKVSANKETVHLISKYRNIYPKVSDLKRRFGINKVFTHEYCETLQEMKNRNSLHLYLQRETACNKSVEKISGYMLQELGIAAENGVTGDGKAGNITPSDGLTNGRGIFGRFLRRFGIAGAKSLYTKQKWSLK</sequence>
<dbReference type="EMBL" id="AORV01000017">
    <property type="protein sequence ID" value="EMS73596.1"/>
    <property type="molecule type" value="Genomic_DNA"/>
</dbReference>